<keyword evidence="10" id="KW-0403">Intermediate filament</keyword>
<feature type="compositionally biased region" description="Acidic residues" evidence="16">
    <location>
        <begin position="363"/>
        <end position="376"/>
    </location>
</feature>
<evidence type="ECO:0000256" key="6">
    <source>
        <dbReference type="ARBA" id="ARBA00022490"/>
    </source>
</evidence>
<keyword evidence="6" id="KW-0963">Cytoplasm</keyword>
<keyword evidence="11 15" id="KW-0175">Coiled coil</keyword>
<dbReference type="GO" id="GO:0005886">
    <property type="term" value="C:plasma membrane"/>
    <property type="evidence" value="ECO:0007669"/>
    <property type="project" value="UniProtKB-SubCell"/>
</dbReference>
<feature type="domain" description="IF rod" evidence="17">
    <location>
        <begin position="33"/>
        <end position="159"/>
    </location>
</feature>
<dbReference type="SMART" id="SM01391">
    <property type="entry name" value="Filament"/>
    <property type="match status" value="1"/>
</dbReference>
<dbReference type="GO" id="GO:0005212">
    <property type="term" value="F:structural constituent of eye lens"/>
    <property type="evidence" value="ECO:0007669"/>
    <property type="project" value="UniProtKB-KW"/>
</dbReference>
<dbReference type="FunCoup" id="A0A4W3K9L8">
    <property type="interactions" value="61"/>
</dbReference>
<dbReference type="PANTHER" id="PTHR14069:SF0">
    <property type="entry name" value="FILENSIN"/>
    <property type="match status" value="1"/>
</dbReference>
<evidence type="ECO:0000256" key="15">
    <source>
        <dbReference type="SAM" id="Coils"/>
    </source>
</evidence>
<evidence type="ECO:0000256" key="4">
    <source>
        <dbReference type="ARBA" id="ARBA00019025"/>
    </source>
</evidence>
<evidence type="ECO:0000256" key="16">
    <source>
        <dbReference type="SAM" id="MobiDB-lite"/>
    </source>
</evidence>
<evidence type="ECO:0000256" key="14">
    <source>
        <dbReference type="ARBA" id="ARBA00031415"/>
    </source>
</evidence>
<evidence type="ECO:0000313" key="19">
    <source>
        <dbReference type="Proteomes" id="UP000314986"/>
    </source>
</evidence>
<keyword evidence="5" id="KW-1003">Cell membrane</keyword>
<keyword evidence="13" id="KW-0206">Cytoskeleton</keyword>
<dbReference type="OMA" id="IQTTPRV"/>
<feature type="coiled-coil region" evidence="15">
    <location>
        <begin position="37"/>
        <end position="164"/>
    </location>
</feature>
<comment type="subcellular location">
    <subcellularLocation>
        <location evidence="2">Cell membrane</location>
        <topology evidence="2">Peripheral membrane protein</topology>
        <orientation evidence="2">Cytoplasmic side</orientation>
    </subcellularLocation>
    <subcellularLocation>
        <location evidence="3">Cytoplasm</location>
        <location evidence="3">Cell cortex</location>
    </subcellularLocation>
    <subcellularLocation>
        <location evidence="1">Cytoplasm</location>
        <location evidence="1">Cytoskeleton</location>
    </subcellularLocation>
</comment>
<evidence type="ECO:0000256" key="1">
    <source>
        <dbReference type="ARBA" id="ARBA00004245"/>
    </source>
</evidence>
<evidence type="ECO:0000256" key="9">
    <source>
        <dbReference type="ARBA" id="ARBA00022737"/>
    </source>
</evidence>
<feature type="region of interest" description="Disordered" evidence="16">
    <location>
        <begin position="454"/>
        <end position="549"/>
    </location>
</feature>
<evidence type="ECO:0000256" key="3">
    <source>
        <dbReference type="ARBA" id="ARBA00004544"/>
    </source>
</evidence>
<dbReference type="Ensembl" id="ENSCMIT00000049739.1">
    <property type="protein sequence ID" value="ENSCMIP00000049061.1"/>
    <property type="gene ID" value="ENSCMIG00000020006.1"/>
</dbReference>
<dbReference type="GO" id="GO:0070307">
    <property type="term" value="P:lens fiber cell development"/>
    <property type="evidence" value="ECO:0007669"/>
    <property type="project" value="TreeGrafter"/>
</dbReference>
<evidence type="ECO:0000256" key="11">
    <source>
        <dbReference type="ARBA" id="ARBA00023054"/>
    </source>
</evidence>
<dbReference type="InterPro" id="IPR039008">
    <property type="entry name" value="IF_rod_dom"/>
</dbReference>
<keyword evidence="19" id="KW-1185">Reference proteome</keyword>
<dbReference type="Gene3D" id="1.20.5.170">
    <property type="match status" value="1"/>
</dbReference>
<reference evidence="19" key="3">
    <citation type="journal article" date="2014" name="Nature">
        <title>Elephant shark genome provides unique insights into gnathostome evolution.</title>
        <authorList>
            <consortium name="International Elephant Shark Genome Sequencing Consortium"/>
            <person name="Venkatesh B."/>
            <person name="Lee A.P."/>
            <person name="Ravi V."/>
            <person name="Maurya A.K."/>
            <person name="Lian M.M."/>
            <person name="Swann J.B."/>
            <person name="Ohta Y."/>
            <person name="Flajnik M.F."/>
            <person name="Sutoh Y."/>
            <person name="Kasahara M."/>
            <person name="Hoon S."/>
            <person name="Gangu V."/>
            <person name="Roy S.W."/>
            <person name="Irimia M."/>
            <person name="Korzh V."/>
            <person name="Kondrychyn I."/>
            <person name="Lim Z.W."/>
            <person name="Tay B.H."/>
            <person name="Tohari S."/>
            <person name="Kong K.W."/>
            <person name="Ho S."/>
            <person name="Lorente-Galdos B."/>
            <person name="Quilez J."/>
            <person name="Marques-Bonet T."/>
            <person name="Raney B.J."/>
            <person name="Ingham P.W."/>
            <person name="Tay A."/>
            <person name="Hillier L.W."/>
            <person name="Minx P."/>
            <person name="Boehm T."/>
            <person name="Wilson R.K."/>
            <person name="Brenner S."/>
            <person name="Warren W.C."/>
        </authorList>
    </citation>
    <scope>NUCLEOTIDE SEQUENCE [LARGE SCALE GENOMIC DNA]</scope>
</reference>
<dbReference type="STRING" id="7868.ENSCMIP00000049061"/>
<evidence type="ECO:0000256" key="12">
    <source>
        <dbReference type="ARBA" id="ARBA00023136"/>
    </source>
</evidence>
<evidence type="ECO:0000259" key="17">
    <source>
        <dbReference type="PROSITE" id="PS51842"/>
    </source>
</evidence>
<dbReference type="InterPro" id="IPR042358">
    <property type="entry name" value="BFSP1"/>
</dbReference>
<evidence type="ECO:0000256" key="13">
    <source>
        <dbReference type="ARBA" id="ARBA00023212"/>
    </source>
</evidence>
<dbReference type="GO" id="GO:0005938">
    <property type="term" value="C:cell cortex"/>
    <property type="evidence" value="ECO:0007669"/>
    <property type="project" value="UniProtKB-SubCell"/>
</dbReference>
<protein>
    <recommendedName>
        <fullName evidence="4">Filensin</fullName>
    </recommendedName>
    <alternativeName>
        <fullName evidence="14">Beaded filament structural protein 1</fullName>
    </alternativeName>
</protein>
<dbReference type="SUPFAM" id="SSF64593">
    <property type="entry name" value="Intermediate filament protein, coiled coil region"/>
    <property type="match status" value="2"/>
</dbReference>
<organism evidence="18 19">
    <name type="scientific">Callorhinchus milii</name>
    <name type="common">Ghost shark</name>
    <dbReference type="NCBI Taxonomy" id="7868"/>
    <lineage>
        <taxon>Eukaryota</taxon>
        <taxon>Metazoa</taxon>
        <taxon>Chordata</taxon>
        <taxon>Craniata</taxon>
        <taxon>Vertebrata</taxon>
        <taxon>Chondrichthyes</taxon>
        <taxon>Holocephali</taxon>
        <taxon>Chimaeriformes</taxon>
        <taxon>Callorhinchidae</taxon>
        <taxon>Callorhinchus</taxon>
    </lineage>
</organism>
<proteinExistence type="predicted"/>
<reference evidence="19" key="2">
    <citation type="journal article" date="2007" name="PLoS Biol.">
        <title>Survey sequencing and comparative analysis of the elephant shark (Callorhinchus milii) genome.</title>
        <authorList>
            <person name="Venkatesh B."/>
            <person name="Kirkness E.F."/>
            <person name="Loh Y.H."/>
            <person name="Halpern A.L."/>
            <person name="Lee A.P."/>
            <person name="Johnson J."/>
            <person name="Dandona N."/>
            <person name="Viswanathan L.D."/>
            <person name="Tay A."/>
            <person name="Venter J.C."/>
            <person name="Strausberg R.L."/>
            <person name="Brenner S."/>
        </authorList>
    </citation>
    <scope>NUCLEOTIDE SEQUENCE [LARGE SCALE GENOMIC DNA]</scope>
</reference>
<reference evidence="18" key="5">
    <citation type="submission" date="2025-09" db="UniProtKB">
        <authorList>
            <consortium name="Ensembl"/>
        </authorList>
    </citation>
    <scope>IDENTIFICATION</scope>
</reference>
<accession>A0A4W3K9L8</accession>
<dbReference type="Proteomes" id="UP000314986">
    <property type="component" value="Unassembled WGS sequence"/>
</dbReference>
<feature type="compositionally biased region" description="Basic and acidic residues" evidence="16">
    <location>
        <begin position="494"/>
        <end position="530"/>
    </location>
</feature>
<feature type="compositionally biased region" description="Pro residues" evidence="16">
    <location>
        <begin position="455"/>
        <end position="491"/>
    </location>
</feature>
<keyword evidence="12" id="KW-0472">Membrane</keyword>
<evidence type="ECO:0000256" key="8">
    <source>
        <dbReference type="ARBA" id="ARBA00022613"/>
    </source>
</evidence>
<dbReference type="PROSITE" id="PS51842">
    <property type="entry name" value="IF_ROD_2"/>
    <property type="match status" value="1"/>
</dbReference>
<sequence>MFRTSYVREVRKEKYERSDTLDDRKTVDVSNTGLESLRELNERFAKYINRARILEQRNAVFRKQLESLQQIEELSGLENIFTEQIDLNQQRIRELYSDRNRLEKELKDAQRTLDEYRNECEFHEQLRDSLEHLNKEADEALLSNLELQIQSQFLQEDINSTQERNKKMLRPWIVSGWAFILLLFCLQGEETLLAERRRPLIKCQLEDYKSGLCQLQNQKQKLQTETAILEQTIKSTQEHYLDEIQSYNEQIENLRKEMDEAEKSLEKCTNECRQLVMYQQSLETELERYKRIIETEDYRLQSAIMGNPAATFSTSYRCGYTPRVVPSSKDISLTIRDITSIKSRQKGLTRKAKKKDVASSLDVTDEFEEGENEEDEQSMRKEDVPDGSQISKVYGALYNMVRDRMRRHRIPVAPRVDYYTKGHYVLVSGDASYLDPCFCTMTPSRSEVTITIPEQPVPPVEPSPPPFVPSPPPPPPPPQPEPPGFPDPEPVPFRTERGDRERGDRERGDRERGDREQGDREQGDKDKGRGSETPIKPLTSSCTSLPRYRHFEKVEVLESLETLTDERVRDYEEISTTLETTVEKRGKDPGPKRT</sequence>
<keyword evidence="8" id="KW-0273">Eye lens protein</keyword>
<evidence type="ECO:0000256" key="10">
    <source>
        <dbReference type="ARBA" id="ARBA00022754"/>
    </source>
</evidence>
<evidence type="ECO:0000256" key="7">
    <source>
        <dbReference type="ARBA" id="ARBA00022553"/>
    </source>
</evidence>
<dbReference type="InParanoid" id="A0A4W3K9L8"/>
<dbReference type="GeneTree" id="ENSGT00390000016976"/>
<dbReference type="GO" id="GO:0005882">
    <property type="term" value="C:intermediate filament"/>
    <property type="evidence" value="ECO:0007669"/>
    <property type="project" value="UniProtKB-KW"/>
</dbReference>
<keyword evidence="9" id="KW-0677">Repeat</keyword>
<keyword evidence="7" id="KW-0597">Phosphoprotein</keyword>
<evidence type="ECO:0000256" key="5">
    <source>
        <dbReference type="ARBA" id="ARBA00022475"/>
    </source>
</evidence>
<feature type="coiled-coil region" evidence="15">
    <location>
        <begin position="219"/>
        <end position="271"/>
    </location>
</feature>
<dbReference type="AlphaFoldDB" id="A0A4W3K9L8"/>
<reference evidence="19" key="1">
    <citation type="journal article" date="2006" name="Science">
        <title>Ancient noncoding elements conserved in the human genome.</title>
        <authorList>
            <person name="Venkatesh B."/>
            <person name="Kirkness E.F."/>
            <person name="Loh Y.H."/>
            <person name="Halpern A.L."/>
            <person name="Lee A.P."/>
            <person name="Johnson J."/>
            <person name="Dandona N."/>
            <person name="Viswanathan L.D."/>
            <person name="Tay A."/>
            <person name="Venter J.C."/>
            <person name="Strausberg R.L."/>
            <person name="Brenner S."/>
        </authorList>
    </citation>
    <scope>NUCLEOTIDE SEQUENCE [LARGE SCALE GENOMIC DNA]</scope>
</reference>
<reference evidence="18" key="4">
    <citation type="submission" date="2025-08" db="UniProtKB">
        <authorList>
            <consortium name="Ensembl"/>
        </authorList>
    </citation>
    <scope>IDENTIFICATION</scope>
</reference>
<evidence type="ECO:0000313" key="18">
    <source>
        <dbReference type="Ensembl" id="ENSCMIP00000049061.1"/>
    </source>
</evidence>
<evidence type="ECO:0000256" key="2">
    <source>
        <dbReference type="ARBA" id="ARBA00004413"/>
    </source>
</evidence>
<name>A0A4W3K9L8_CALMI</name>
<feature type="region of interest" description="Disordered" evidence="16">
    <location>
        <begin position="353"/>
        <end position="388"/>
    </location>
</feature>
<dbReference type="Pfam" id="PF00038">
    <property type="entry name" value="Filament"/>
    <property type="match status" value="1"/>
</dbReference>
<dbReference type="Gene3D" id="1.20.5.1160">
    <property type="entry name" value="Vasodilator-stimulated phosphoprotein"/>
    <property type="match status" value="1"/>
</dbReference>
<dbReference type="PANTHER" id="PTHR14069">
    <property type="entry name" value="FILENSIN"/>
    <property type="match status" value="1"/>
</dbReference>